<name>A0A0W0TY81_9GAMM</name>
<gene>
    <name evidence="3" type="ORF">Lgee_0955</name>
</gene>
<dbReference type="Gene3D" id="3.90.45.10">
    <property type="entry name" value="Peptide deformylase"/>
    <property type="match status" value="1"/>
</dbReference>
<dbReference type="AlphaFoldDB" id="A0A0W0TY81"/>
<evidence type="ECO:0000256" key="2">
    <source>
        <dbReference type="HAMAP-Rule" id="MF_00163"/>
    </source>
</evidence>
<dbReference type="InterPro" id="IPR023635">
    <property type="entry name" value="Peptide_deformylase"/>
</dbReference>
<dbReference type="CDD" id="cd00487">
    <property type="entry name" value="Pep_deformylase"/>
    <property type="match status" value="1"/>
</dbReference>
<dbReference type="Proteomes" id="UP000054785">
    <property type="component" value="Unassembled WGS sequence"/>
</dbReference>
<evidence type="ECO:0000256" key="1">
    <source>
        <dbReference type="ARBA" id="ARBA00010759"/>
    </source>
</evidence>
<comment type="caution">
    <text evidence="3">The sequence shown here is derived from an EMBL/GenBank/DDBJ whole genome shotgun (WGS) entry which is preliminary data.</text>
</comment>
<comment type="caution">
    <text evidence="2">Lacks conserved residue(s) required for the propagation of feature annotation.</text>
</comment>
<dbReference type="PANTHER" id="PTHR10458:SF22">
    <property type="entry name" value="PEPTIDE DEFORMYLASE"/>
    <property type="match status" value="1"/>
</dbReference>
<comment type="similarity">
    <text evidence="1 2">Belongs to the polypeptide deformylase family.</text>
</comment>
<dbReference type="SUPFAM" id="SSF56420">
    <property type="entry name" value="Peptide deformylase"/>
    <property type="match status" value="1"/>
</dbReference>
<feature type="active site" evidence="2">
    <location>
        <position position="143"/>
    </location>
</feature>
<reference evidence="3 4" key="1">
    <citation type="submission" date="2015-11" db="EMBL/GenBank/DDBJ databases">
        <title>Genomic analysis of 38 Legionella species identifies large and diverse effector repertoires.</title>
        <authorList>
            <person name="Burstein D."/>
            <person name="Amaro F."/>
            <person name="Zusman T."/>
            <person name="Lifshitz Z."/>
            <person name="Cohen O."/>
            <person name="Gilbert J.A."/>
            <person name="Pupko T."/>
            <person name="Shuman H.A."/>
            <person name="Segal G."/>
        </authorList>
    </citation>
    <scope>NUCLEOTIDE SEQUENCE [LARGE SCALE GENOMIC DNA]</scope>
    <source>
        <strain evidence="3 4">ATCC 49504</strain>
    </source>
</reference>
<dbReference type="HAMAP" id="MF_00163">
    <property type="entry name" value="Pep_deformylase"/>
    <property type="match status" value="1"/>
</dbReference>
<dbReference type="PANTHER" id="PTHR10458">
    <property type="entry name" value="PEPTIDE DEFORMYLASE"/>
    <property type="match status" value="1"/>
</dbReference>
<proteinExistence type="inferred from homology"/>
<evidence type="ECO:0000313" key="3">
    <source>
        <dbReference type="EMBL" id="KTD00691.1"/>
    </source>
</evidence>
<sequence length="172" mass="19258">MKKMNNKYPIFKEIAKPVIETEFGSKEQKNLIDDLFKNMEENAAVCSAAPQIGIGKGVKVFDTIYTNSRKQKKLIQNAALINPKFKILSDEIKIDYEGCLNCDIFLMGQVPRAMEIEYCGFDTEGNPITKNSSGLEARIIQHEIGNLNGYLFIDRMGDDSALTALSEPQEKG</sequence>
<keyword evidence="4" id="KW-1185">Reference proteome</keyword>
<dbReference type="OrthoDB" id="9804313at2"/>
<protein>
    <recommendedName>
        <fullName evidence="2">Peptide deformylase-like</fullName>
    </recommendedName>
    <alternativeName>
        <fullName evidence="2">Polypeptide deformylase-like</fullName>
    </alternativeName>
</protein>
<organism evidence="3 4">
    <name type="scientific">Legionella geestiana</name>
    <dbReference type="NCBI Taxonomy" id="45065"/>
    <lineage>
        <taxon>Bacteria</taxon>
        <taxon>Pseudomonadati</taxon>
        <taxon>Pseudomonadota</taxon>
        <taxon>Gammaproteobacteria</taxon>
        <taxon>Legionellales</taxon>
        <taxon>Legionellaceae</taxon>
        <taxon>Legionella</taxon>
    </lineage>
</organism>
<dbReference type="PIRSF" id="PIRSF004749">
    <property type="entry name" value="Pep_def"/>
    <property type="match status" value="1"/>
</dbReference>
<accession>A0A0W0TY81</accession>
<dbReference type="InterPro" id="IPR036821">
    <property type="entry name" value="Peptide_deformylase_sf"/>
</dbReference>
<dbReference type="PATRIC" id="fig|45065.4.peg.1026"/>
<evidence type="ECO:0000313" key="4">
    <source>
        <dbReference type="Proteomes" id="UP000054785"/>
    </source>
</evidence>
<dbReference type="PRINTS" id="PR01576">
    <property type="entry name" value="PDEFORMYLASE"/>
</dbReference>
<dbReference type="STRING" id="45065.Lgee_0955"/>
<dbReference type="RefSeq" id="WP_028387034.1">
    <property type="nucleotide sequence ID" value="NZ_CAAAHN010000001.1"/>
</dbReference>
<dbReference type="EMBL" id="LNYC01000032">
    <property type="protein sequence ID" value="KTD00691.1"/>
    <property type="molecule type" value="Genomic_DNA"/>
</dbReference>
<dbReference type="GO" id="GO:0042586">
    <property type="term" value="F:peptide deformylase activity"/>
    <property type="evidence" value="ECO:0007669"/>
    <property type="project" value="InterPro"/>
</dbReference>
<dbReference type="Pfam" id="PF01327">
    <property type="entry name" value="Pep_deformylase"/>
    <property type="match status" value="1"/>
</dbReference>